<sequence>MERHKGRRKRLLVTLAGGGFFWETVALLSQFDKRFCYHYLTTRPLPRSLEQLGIPKGTEHRVTSLTRLGRSLKRQAGEDLLRSLWEVGRVMRRVDPDVVITVGSSLAVPLCLWARLMGRETIFVESITRVTVPSRTGRILDFFRLCDGLYVQWPESTGMYRNALYGGNVL</sequence>
<dbReference type="AlphaFoldDB" id="A0A1W1XQP5"/>
<dbReference type="InterPro" id="IPR013969">
    <property type="entry name" value="Oligosacch_biosynth_Alg14"/>
</dbReference>
<keyword evidence="7" id="KW-1185">Reference proteome</keyword>
<dbReference type="GO" id="GO:0006488">
    <property type="term" value="P:dolichol-linked oligosaccharide biosynthetic process"/>
    <property type="evidence" value="ECO:0007669"/>
    <property type="project" value="InterPro"/>
</dbReference>
<evidence type="ECO:0000256" key="4">
    <source>
        <dbReference type="ARBA" id="ARBA00022989"/>
    </source>
</evidence>
<keyword evidence="5" id="KW-0472">Membrane</keyword>
<evidence type="ECO:0000256" key="2">
    <source>
        <dbReference type="ARBA" id="ARBA00022692"/>
    </source>
</evidence>
<accession>A0A1W1XQP5</accession>
<dbReference type="RefSeq" id="WP_170920592.1">
    <property type="nucleotide sequence ID" value="NZ_FWXF01000016.1"/>
</dbReference>
<dbReference type="GO" id="GO:0004577">
    <property type="term" value="F:N-acetylglucosaminyldiphosphodolichol N-acetylglucosaminyltransferase activity"/>
    <property type="evidence" value="ECO:0007669"/>
    <property type="project" value="TreeGrafter"/>
</dbReference>
<evidence type="ECO:0000313" key="6">
    <source>
        <dbReference type="EMBL" id="SMC26283.1"/>
    </source>
</evidence>
<name>A0A1W1XQP5_9BACT</name>
<reference evidence="6 7" key="1">
    <citation type="submission" date="2017-04" db="EMBL/GenBank/DDBJ databases">
        <authorList>
            <person name="Afonso C.L."/>
            <person name="Miller P.J."/>
            <person name="Scott M.A."/>
            <person name="Spackman E."/>
            <person name="Goraichik I."/>
            <person name="Dimitrov K.M."/>
            <person name="Suarez D.L."/>
            <person name="Swayne D.E."/>
        </authorList>
    </citation>
    <scope>NUCLEOTIDE SEQUENCE [LARGE SCALE GENOMIC DNA]</scope>
    <source>
        <strain evidence="6 7">DSM 13146</strain>
    </source>
</reference>
<evidence type="ECO:0000313" key="7">
    <source>
        <dbReference type="Proteomes" id="UP000192783"/>
    </source>
</evidence>
<dbReference type="PANTHER" id="PTHR12154:SF4">
    <property type="entry name" value="UDP-N-ACETYLGLUCOSAMINE TRANSFERASE SUBUNIT ALG14 HOMOLOG"/>
    <property type="match status" value="1"/>
</dbReference>
<organism evidence="6 7">
    <name type="scientific">Desulfacinum hydrothermale DSM 13146</name>
    <dbReference type="NCBI Taxonomy" id="1121390"/>
    <lineage>
        <taxon>Bacteria</taxon>
        <taxon>Pseudomonadati</taxon>
        <taxon>Thermodesulfobacteriota</taxon>
        <taxon>Syntrophobacteria</taxon>
        <taxon>Syntrophobacterales</taxon>
        <taxon>Syntrophobacteraceae</taxon>
        <taxon>Desulfacinum</taxon>
    </lineage>
</organism>
<evidence type="ECO:0000256" key="3">
    <source>
        <dbReference type="ARBA" id="ARBA00022824"/>
    </source>
</evidence>
<proteinExistence type="predicted"/>
<dbReference type="Proteomes" id="UP000192783">
    <property type="component" value="Unassembled WGS sequence"/>
</dbReference>
<dbReference type="PANTHER" id="PTHR12154">
    <property type="entry name" value="GLYCOSYL TRANSFERASE-RELATED"/>
    <property type="match status" value="1"/>
</dbReference>
<protein>
    <submittedName>
        <fullName evidence="6">Oligosaccharide biosynthesis protein Alg14 like</fullName>
    </submittedName>
</protein>
<keyword evidence="2" id="KW-0812">Transmembrane</keyword>
<evidence type="ECO:0000256" key="1">
    <source>
        <dbReference type="ARBA" id="ARBA00004389"/>
    </source>
</evidence>
<comment type="subcellular location">
    <subcellularLocation>
        <location evidence="1">Endoplasmic reticulum membrane</location>
        <topology evidence="1">Single-pass membrane protein</topology>
    </subcellularLocation>
</comment>
<dbReference type="SUPFAM" id="SSF53756">
    <property type="entry name" value="UDP-Glycosyltransferase/glycogen phosphorylase"/>
    <property type="match status" value="1"/>
</dbReference>
<evidence type="ECO:0000256" key="5">
    <source>
        <dbReference type="ARBA" id="ARBA00023136"/>
    </source>
</evidence>
<gene>
    <name evidence="6" type="ORF">SAMN02746041_02590</name>
</gene>
<dbReference type="EMBL" id="FWXF01000016">
    <property type="protein sequence ID" value="SMC26283.1"/>
    <property type="molecule type" value="Genomic_DNA"/>
</dbReference>
<dbReference type="Pfam" id="PF08660">
    <property type="entry name" value="Alg14"/>
    <property type="match status" value="1"/>
</dbReference>
<dbReference type="Gene3D" id="3.40.50.2000">
    <property type="entry name" value="Glycogen Phosphorylase B"/>
    <property type="match status" value="1"/>
</dbReference>
<dbReference type="STRING" id="1121390.SAMN02746041_02590"/>
<keyword evidence="3" id="KW-0256">Endoplasmic reticulum</keyword>
<keyword evidence="4" id="KW-1133">Transmembrane helix</keyword>